<dbReference type="SMART" id="SM00404">
    <property type="entry name" value="PTPc_motif"/>
    <property type="match status" value="2"/>
</dbReference>
<dbReference type="PRINTS" id="PR00700">
    <property type="entry name" value="PRTYPHPHTASE"/>
</dbReference>
<organism evidence="3 4">
    <name type="scientific">Adineta steineri</name>
    <dbReference type="NCBI Taxonomy" id="433720"/>
    <lineage>
        <taxon>Eukaryota</taxon>
        <taxon>Metazoa</taxon>
        <taxon>Spiralia</taxon>
        <taxon>Gnathifera</taxon>
        <taxon>Rotifera</taxon>
        <taxon>Eurotatoria</taxon>
        <taxon>Bdelloidea</taxon>
        <taxon>Adinetida</taxon>
        <taxon>Adinetidae</taxon>
        <taxon>Adineta</taxon>
    </lineage>
</organism>
<dbReference type="AlphaFoldDB" id="A0A818H9K2"/>
<dbReference type="InterPro" id="IPR029021">
    <property type="entry name" value="Prot-tyrosine_phosphatase-like"/>
</dbReference>
<evidence type="ECO:0000313" key="4">
    <source>
        <dbReference type="Proteomes" id="UP000663881"/>
    </source>
</evidence>
<dbReference type="PROSITE" id="PS50056">
    <property type="entry name" value="TYR_PHOSPHATASE_2"/>
    <property type="match status" value="2"/>
</dbReference>
<evidence type="ECO:0000313" key="3">
    <source>
        <dbReference type="EMBL" id="CAF3504488.1"/>
    </source>
</evidence>
<gene>
    <name evidence="3" type="ORF">OKA104_LOCUS1686</name>
</gene>
<dbReference type="Gene3D" id="3.90.190.10">
    <property type="entry name" value="Protein tyrosine phosphatase superfamily"/>
    <property type="match status" value="2"/>
</dbReference>
<dbReference type="CDD" id="cd00047">
    <property type="entry name" value="PTPc"/>
    <property type="match status" value="1"/>
</dbReference>
<dbReference type="InterPro" id="IPR000242">
    <property type="entry name" value="PTP_cat"/>
</dbReference>
<dbReference type="Proteomes" id="UP000663881">
    <property type="component" value="Unassembled WGS sequence"/>
</dbReference>
<dbReference type="PANTHER" id="PTHR19134:SF449">
    <property type="entry name" value="TYROSINE-PROTEIN PHOSPHATASE 1"/>
    <property type="match status" value="1"/>
</dbReference>
<dbReference type="PROSITE" id="PS00383">
    <property type="entry name" value="TYR_PHOSPHATASE_1"/>
    <property type="match status" value="1"/>
</dbReference>
<feature type="domain" description="Tyrosine-protein phosphatase" evidence="1">
    <location>
        <begin position="30"/>
        <end position="303"/>
    </location>
</feature>
<comment type="caution">
    <text evidence="3">The sequence shown here is derived from an EMBL/GenBank/DDBJ whole genome shotgun (WGS) entry which is preliminary data.</text>
</comment>
<dbReference type="InterPro" id="IPR000387">
    <property type="entry name" value="Tyr_Pase_dom"/>
</dbReference>
<sequence length="609" mass="70696">MDGFQHPYNFTAGEAIKKWRTLVANDGILLEREFNTLQKLDTNRITIATNPINKSKNRYALVYPYDEDYCRVCLKKEINDQSNEHSDYINASVIWSIPPNQISTVPPSRFFYAAQGPSEQTLDDFIRMIVEQQISVIVMLSYTYDPITCTYAHEHAAYFSDKINAVIETKSYTIRTTSIIPSYRYIGRRLRIKSKLTDIVHNCEQLHYPHFMDKGIPLDCHSVIGLVMRLREPMNRHHRVLVHCSAGIGRTGVFIALYYLMGAFERQQILNVKKIVDTIRLYRAHLVQTVEQYEYIYRCLAAVAIHPCDGRGVDTFIEYYKNLLPTARIENSIIYDDYENRNNRIESDLYLTTITAEQYSSCNRNQLFIPYDQNRVILHSPSESMYINASTITNVIGPSGTILTQEPMQSTLQPFFSMILQEHKKFIVTVEQLEKSNYTQSEFVSSSGIKADISTVNRSKHTSGDYYKSHKIQIKHNTVREADIFIFEYTGEWINDNTYLPTNLEQFVRFVDRAIYHQRKLDLNRLGLIVHDRDGGTKAAFYCIVQNIFDRLLIDGRVSIENFVTDICQQRKHALMSLEQYIALHQIVCIWNNLKNRGALECLINNTSF</sequence>
<dbReference type="SMART" id="SM00194">
    <property type="entry name" value="PTPc"/>
    <property type="match status" value="2"/>
</dbReference>
<evidence type="ECO:0000259" key="2">
    <source>
        <dbReference type="PROSITE" id="PS50056"/>
    </source>
</evidence>
<proteinExistence type="predicted"/>
<feature type="domain" description="Tyrosine specific protein phosphatases" evidence="2">
    <location>
        <begin position="221"/>
        <end position="294"/>
    </location>
</feature>
<name>A0A818H9K2_9BILA</name>
<dbReference type="GO" id="GO:0004725">
    <property type="term" value="F:protein tyrosine phosphatase activity"/>
    <property type="evidence" value="ECO:0007669"/>
    <property type="project" value="InterPro"/>
</dbReference>
<dbReference type="EMBL" id="CAJOAY010000042">
    <property type="protein sequence ID" value="CAF3504488.1"/>
    <property type="molecule type" value="Genomic_DNA"/>
</dbReference>
<dbReference type="InterPro" id="IPR050348">
    <property type="entry name" value="Protein-Tyr_Phosphatase"/>
</dbReference>
<dbReference type="Pfam" id="PF00102">
    <property type="entry name" value="Y_phosphatase"/>
    <property type="match status" value="2"/>
</dbReference>
<dbReference type="InterPro" id="IPR016130">
    <property type="entry name" value="Tyr_Pase_AS"/>
</dbReference>
<evidence type="ECO:0000259" key="1">
    <source>
        <dbReference type="PROSITE" id="PS50055"/>
    </source>
</evidence>
<dbReference type="PANTHER" id="PTHR19134">
    <property type="entry name" value="RECEPTOR-TYPE TYROSINE-PROTEIN PHOSPHATASE"/>
    <property type="match status" value="1"/>
</dbReference>
<protein>
    <submittedName>
        <fullName evidence="3">Uncharacterized protein</fullName>
    </submittedName>
</protein>
<feature type="domain" description="Tyrosine-protein phosphatase" evidence="1">
    <location>
        <begin position="363"/>
        <end position="591"/>
    </location>
</feature>
<dbReference type="InterPro" id="IPR003595">
    <property type="entry name" value="Tyr_Pase_cat"/>
</dbReference>
<dbReference type="SUPFAM" id="SSF52799">
    <property type="entry name" value="(Phosphotyrosine protein) phosphatases II"/>
    <property type="match status" value="2"/>
</dbReference>
<reference evidence="3" key="1">
    <citation type="submission" date="2021-02" db="EMBL/GenBank/DDBJ databases">
        <authorList>
            <person name="Nowell W R."/>
        </authorList>
    </citation>
    <scope>NUCLEOTIDE SEQUENCE</scope>
</reference>
<feature type="domain" description="Tyrosine specific protein phosphatases" evidence="2">
    <location>
        <begin position="505"/>
        <end position="582"/>
    </location>
</feature>
<accession>A0A818H9K2</accession>
<dbReference type="PROSITE" id="PS50055">
    <property type="entry name" value="TYR_PHOSPHATASE_PTP"/>
    <property type="match status" value="2"/>
</dbReference>